<dbReference type="CDD" id="cd03801">
    <property type="entry name" value="GT4_PimA-like"/>
    <property type="match status" value="1"/>
</dbReference>
<reference evidence="1 2" key="1">
    <citation type="submission" date="2020-11" db="EMBL/GenBank/DDBJ databases">
        <title>Erythrobacter sediminis sp. nov., a marine bacterium from a tidal flat of Garorim Bay.</title>
        <authorList>
            <person name="Kim D."/>
            <person name="Yoo Y."/>
            <person name="Kim J.-J."/>
        </authorList>
    </citation>
    <scope>NUCLEOTIDE SEQUENCE [LARGE SCALE GENOMIC DNA]</scope>
    <source>
        <strain evidence="1 2">JGD-13</strain>
    </source>
</reference>
<evidence type="ECO:0000313" key="2">
    <source>
        <dbReference type="Proteomes" id="UP000602442"/>
    </source>
</evidence>
<dbReference type="Pfam" id="PF13692">
    <property type="entry name" value="Glyco_trans_1_4"/>
    <property type="match status" value="1"/>
</dbReference>
<dbReference type="NCBIfam" id="TIGR03087">
    <property type="entry name" value="stp1"/>
    <property type="match status" value="1"/>
</dbReference>
<accession>A0ABS0N463</accession>
<dbReference type="Proteomes" id="UP000602442">
    <property type="component" value="Unassembled WGS sequence"/>
</dbReference>
<dbReference type="PANTHER" id="PTHR12526">
    <property type="entry name" value="GLYCOSYLTRANSFERASE"/>
    <property type="match status" value="1"/>
</dbReference>
<keyword evidence="2" id="KW-1185">Reference proteome</keyword>
<dbReference type="Gene3D" id="3.40.50.2000">
    <property type="entry name" value="Glycogen Phosphorylase B"/>
    <property type="match status" value="2"/>
</dbReference>
<dbReference type="SUPFAM" id="SSF53756">
    <property type="entry name" value="UDP-Glycosyltransferase/glycogen phosphorylase"/>
    <property type="match status" value="1"/>
</dbReference>
<dbReference type="PANTHER" id="PTHR12526:SF600">
    <property type="entry name" value="GLYCOSYL TRANSFERASE GROUP 1"/>
    <property type="match status" value="1"/>
</dbReference>
<gene>
    <name evidence="1" type="ORF">I5L03_09200</name>
</gene>
<evidence type="ECO:0000313" key="1">
    <source>
        <dbReference type="EMBL" id="MBH5322762.1"/>
    </source>
</evidence>
<protein>
    <submittedName>
        <fullName evidence="1">TIGR03087 family PEP-CTERM/XrtA system glycosyltransferase</fullName>
    </submittedName>
</protein>
<proteinExistence type="predicted"/>
<name>A0ABS0N463_9SPHN</name>
<dbReference type="EMBL" id="JAEANY010000002">
    <property type="protein sequence ID" value="MBH5322762.1"/>
    <property type="molecule type" value="Genomic_DNA"/>
</dbReference>
<sequence>MEATTTSHRQSARPYYCEGAGVSGDILFLAHRLPFPPDRGDKIRSHHILKALAQIAPVHVGCLAEDERDFAHQHELIELAASFCMPRGSKSLLLAGCEAIVRREPVSFSAFRSPDLHDWVRKALERENIGAIYVFSGQMAQYVPDDWAGRLIVDLVDVDSAKFEAYASHGLGPRALIDAREWRMLRKIEADLAARADATLLVSEAEADLLRSRVPRGRNIRALSNGIDCNHFDPASVTAESFLASDGPHYVFTGQMDYAPNIDAVSRMTQAIMPQIRRFLPDAQFHIVGRAPNRAVQALNGQNGTSVVGEVPDTRPWLAGADVVVAPLTIARGVQNKVIEAMAMARPVIVSPDAATGIPARSNQHFVIAEDDSAFVAKLLRLAEETSAAKELGTAARQFVVDHMGWPAMLADLPKLMGVSASEKQAERDAA</sequence>
<comment type="caution">
    <text evidence="1">The sequence shown here is derived from an EMBL/GenBank/DDBJ whole genome shotgun (WGS) entry which is preliminary data.</text>
</comment>
<dbReference type="InterPro" id="IPR017521">
    <property type="entry name" value="Sugar_tfrase_PEP-CTERM_Stp1"/>
</dbReference>
<organism evidence="1 2">
    <name type="scientific">Aurantiacibacter sediminis</name>
    <dbReference type="NCBI Taxonomy" id="2793064"/>
    <lineage>
        <taxon>Bacteria</taxon>
        <taxon>Pseudomonadati</taxon>
        <taxon>Pseudomonadota</taxon>
        <taxon>Alphaproteobacteria</taxon>
        <taxon>Sphingomonadales</taxon>
        <taxon>Erythrobacteraceae</taxon>
        <taxon>Aurantiacibacter</taxon>
    </lineage>
</organism>